<evidence type="ECO:0000313" key="2">
    <source>
        <dbReference type="EMBL" id="ETO14518.1"/>
    </source>
</evidence>
<dbReference type="EMBL" id="ASPP01019998">
    <property type="protein sequence ID" value="ETO14518.1"/>
    <property type="molecule type" value="Genomic_DNA"/>
</dbReference>
<dbReference type="AlphaFoldDB" id="X6MKI2"/>
<sequence>MKQLIAICFVKKKNIHTVRKLPPTHASTSSINCSAAHISASGSAPASVSFPLSFPNSTTTTASTSSASAAAAAAAAKAAANAFAASMSSYPFHLMNRDKQPDGLLTQLGVANGNGWKTSTLADIQASLSQQSALPSAAFLFPFLQQPAKKQWVVQRFQMIQKQLAQTQQHPSVSLQMPPPFLNRPNAGISVPLPPTPRNITTANSIDSHPADSSLKFSPVTPNTTAIVNHCESQKVSNTPSSSLSLGDLKTKHFNTNEKVQMGKQIDTIKYLIQKCLLFCFANSFSLFYNFYVLHDFVFKK</sequence>
<dbReference type="Proteomes" id="UP000023152">
    <property type="component" value="Unassembled WGS sequence"/>
</dbReference>
<accession>X6MKI2</accession>
<organism evidence="2 3">
    <name type="scientific">Reticulomyxa filosa</name>
    <dbReference type="NCBI Taxonomy" id="46433"/>
    <lineage>
        <taxon>Eukaryota</taxon>
        <taxon>Sar</taxon>
        <taxon>Rhizaria</taxon>
        <taxon>Retaria</taxon>
        <taxon>Foraminifera</taxon>
        <taxon>Monothalamids</taxon>
        <taxon>Reticulomyxidae</taxon>
        <taxon>Reticulomyxa</taxon>
    </lineage>
</organism>
<name>X6MKI2_RETFI</name>
<keyword evidence="1" id="KW-0812">Transmembrane</keyword>
<proteinExistence type="predicted"/>
<keyword evidence="1" id="KW-1133">Transmembrane helix</keyword>
<keyword evidence="3" id="KW-1185">Reference proteome</keyword>
<evidence type="ECO:0000313" key="3">
    <source>
        <dbReference type="Proteomes" id="UP000023152"/>
    </source>
</evidence>
<keyword evidence="1" id="KW-0472">Membrane</keyword>
<protein>
    <submittedName>
        <fullName evidence="2">Uncharacterized protein</fullName>
    </submittedName>
</protein>
<comment type="caution">
    <text evidence="2">The sequence shown here is derived from an EMBL/GenBank/DDBJ whole genome shotgun (WGS) entry which is preliminary data.</text>
</comment>
<evidence type="ECO:0000256" key="1">
    <source>
        <dbReference type="SAM" id="Phobius"/>
    </source>
</evidence>
<reference evidence="2 3" key="1">
    <citation type="journal article" date="2013" name="Curr. Biol.">
        <title>The Genome of the Foraminiferan Reticulomyxa filosa.</title>
        <authorList>
            <person name="Glockner G."/>
            <person name="Hulsmann N."/>
            <person name="Schleicher M."/>
            <person name="Noegel A.A."/>
            <person name="Eichinger L."/>
            <person name="Gallinger C."/>
            <person name="Pawlowski J."/>
            <person name="Sierra R."/>
            <person name="Euteneuer U."/>
            <person name="Pillet L."/>
            <person name="Moustafa A."/>
            <person name="Platzer M."/>
            <person name="Groth M."/>
            <person name="Szafranski K."/>
            <person name="Schliwa M."/>
        </authorList>
    </citation>
    <scope>NUCLEOTIDE SEQUENCE [LARGE SCALE GENOMIC DNA]</scope>
</reference>
<feature type="transmembrane region" description="Helical" evidence="1">
    <location>
        <begin position="272"/>
        <end position="292"/>
    </location>
</feature>
<gene>
    <name evidence="2" type="ORF">RFI_22848</name>
</gene>